<dbReference type="PRINTS" id="PR00421">
    <property type="entry name" value="THIOREDOXIN"/>
</dbReference>
<dbReference type="KEGG" id="olu:OSTLU_9208"/>
<protein>
    <recommendedName>
        <fullName evidence="1">Thioredoxin domain-containing protein</fullName>
    </recommendedName>
</protein>
<dbReference type="HOGENOM" id="CLU_090389_10_3_1"/>
<sequence length="80" mass="8839">VDLSETNFDEVVGRGTPVLVKVYAEWCKHCVALAPVWGEVARELEGELFVGRVDGPKNRLLLKRIGAKAYPTIALFKNGK</sequence>
<feature type="non-terminal residue" evidence="2">
    <location>
        <position position="1"/>
    </location>
</feature>
<dbReference type="SUPFAM" id="SSF52833">
    <property type="entry name" value="Thioredoxin-like"/>
    <property type="match status" value="1"/>
</dbReference>
<name>A4RYK0_OSTLU</name>
<dbReference type="OMA" id="CKQLAPH"/>
<dbReference type="RefSeq" id="XP_001418406.1">
    <property type="nucleotide sequence ID" value="XM_001418369.1"/>
</dbReference>
<dbReference type="GO" id="GO:0005783">
    <property type="term" value="C:endoplasmic reticulum"/>
    <property type="evidence" value="ECO:0007669"/>
    <property type="project" value="TreeGrafter"/>
</dbReference>
<dbReference type="STRING" id="436017.A4RYK0"/>
<dbReference type="Gene3D" id="3.40.30.10">
    <property type="entry name" value="Glutaredoxin"/>
    <property type="match status" value="1"/>
</dbReference>
<dbReference type="PROSITE" id="PS51352">
    <property type="entry name" value="THIOREDOXIN_2"/>
    <property type="match status" value="1"/>
</dbReference>
<reference evidence="2 3" key="1">
    <citation type="journal article" date="2007" name="Proc. Natl. Acad. Sci. U.S.A.">
        <title>The tiny eukaryote Ostreococcus provides genomic insights into the paradox of plankton speciation.</title>
        <authorList>
            <person name="Palenik B."/>
            <person name="Grimwood J."/>
            <person name="Aerts A."/>
            <person name="Rouze P."/>
            <person name="Salamov A."/>
            <person name="Putnam N."/>
            <person name="Dupont C."/>
            <person name="Jorgensen R."/>
            <person name="Derelle E."/>
            <person name="Rombauts S."/>
            <person name="Zhou K."/>
            <person name="Otillar R."/>
            <person name="Merchant S.S."/>
            <person name="Podell S."/>
            <person name="Gaasterland T."/>
            <person name="Napoli C."/>
            <person name="Gendler K."/>
            <person name="Manuell A."/>
            <person name="Tai V."/>
            <person name="Vallon O."/>
            <person name="Piganeau G."/>
            <person name="Jancek S."/>
            <person name="Heijde M."/>
            <person name="Jabbari K."/>
            <person name="Bowler C."/>
            <person name="Lohr M."/>
            <person name="Robbens S."/>
            <person name="Werner G."/>
            <person name="Dubchak I."/>
            <person name="Pazour G.J."/>
            <person name="Ren Q."/>
            <person name="Paulsen I."/>
            <person name="Delwiche C."/>
            <person name="Schmutz J."/>
            <person name="Rokhsar D."/>
            <person name="Van de Peer Y."/>
            <person name="Moreau H."/>
            <person name="Grigoriev I.V."/>
        </authorList>
    </citation>
    <scope>NUCLEOTIDE SEQUENCE [LARGE SCALE GENOMIC DNA]</scope>
    <source>
        <strain evidence="2 3">CCE9901</strain>
    </source>
</reference>
<dbReference type="Pfam" id="PF00085">
    <property type="entry name" value="Thioredoxin"/>
    <property type="match status" value="1"/>
</dbReference>
<dbReference type="InterPro" id="IPR013766">
    <property type="entry name" value="Thioredoxin_domain"/>
</dbReference>
<organism evidence="2 3">
    <name type="scientific">Ostreococcus lucimarinus (strain CCE9901)</name>
    <dbReference type="NCBI Taxonomy" id="436017"/>
    <lineage>
        <taxon>Eukaryota</taxon>
        <taxon>Viridiplantae</taxon>
        <taxon>Chlorophyta</taxon>
        <taxon>Mamiellophyceae</taxon>
        <taxon>Mamiellales</taxon>
        <taxon>Bathycoccaceae</taxon>
        <taxon>Ostreococcus</taxon>
    </lineage>
</organism>
<dbReference type="GeneID" id="5002471"/>
<dbReference type="Gramene" id="ABO96699">
    <property type="protein sequence ID" value="ABO96699"/>
    <property type="gene ID" value="OSTLU_9208"/>
</dbReference>
<dbReference type="EMBL" id="CP000586">
    <property type="protein sequence ID" value="ABO96699.1"/>
    <property type="molecule type" value="Genomic_DNA"/>
</dbReference>
<dbReference type="GO" id="GO:0003756">
    <property type="term" value="F:protein disulfide isomerase activity"/>
    <property type="evidence" value="ECO:0007669"/>
    <property type="project" value="TreeGrafter"/>
</dbReference>
<feature type="domain" description="Thioredoxin" evidence="1">
    <location>
        <begin position="1"/>
        <end position="80"/>
    </location>
</feature>
<dbReference type="AlphaFoldDB" id="A4RYK0"/>
<dbReference type="InterPro" id="IPR051063">
    <property type="entry name" value="PDI"/>
</dbReference>
<keyword evidence="3" id="KW-1185">Reference proteome</keyword>
<dbReference type="InterPro" id="IPR036249">
    <property type="entry name" value="Thioredoxin-like_sf"/>
</dbReference>
<dbReference type="PANTHER" id="PTHR45672">
    <property type="entry name" value="PROTEIN DISULFIDE-ISOMERASE C17H9.14C-RELATED"/>
    <property type="match status" value="1"/>
</dbReference>
<evidence type="ECO:0000313" key="3">
    <source>
        <dbReference type="Proteomes" id="UP000001568"/>
    </source>
</evidence>
<dbReference type="CDD" id="cd02961">
    <property type="entry name" value="PDI_a_family"/>
    <property type="match status" value="1"/>
</dbReference>
<gene>
    <name evidence="2" type="ORF">OSTLU_9208</name>
</gene>
<accession>A4RYK0</accession>
<dbReference type="Proteomes" id="UP000001568">
    <property type="component" value="Chromosome 6"/>
</dbReference>
<feature type="non-terminal residue" evidence="2">
    <location>
        <position position="80"/>
    </location>
</feature>
<evidence type="ECO:0000313" key="2">
    <source>
        <dbReference type="EMBL" id="ABO96699.1"/>
    </source>
</evidence>
<dbReference type="OrthoDB" id="74910at2759"/>
<proteinExistence type="predicted"/>
<dbReference type="eggNOG" id="KOG0190">
    <property type="taxonomic scope" value="Eukaryota"/>
</dbReference>
<evidence type="ECO:0000259" key="1">
    <source>
        <dbReference type="PROSITE" id="PS51352"/>
    </source>
</evidence>
<dbReference type="GO" id="GO:0006457">
    <property type="term" value="P:protein folding"/>
    <property type="evidence" value="ECO:0007669"/>
    <property type="project" value="TreeGrafter"/>
</dbReference>